<proteinExistence type="predicted"/>
<evidence type="ECO:0000313" key="4">
    <source>
        <dbReference type="EMBL" id="KAH6881057.1"/>
    </source>
</evidence>
<organism evidence="4 5">
    <name type="scientific">Thelonectria olida</name>
    <dbReference type="NCBI Taxonomy" id="1576542"/>
    <lineage>
        <taxon>Eukaryota</taxon>
        <taxon>Fungi</taxon>
        <taxon>Dikarya</taxon>
        <taxon>Ascomycota</taxon>
        <taxon>Pezizomycotina</taxon>
        <taxon>Sordariomycetes</taxon>
        <taxon>Hypocreomycetidae</taxon>
        <taxon>Hypocreales</taxon>
        <taxon>Nectriaceae</taxon>
        <taxon>Thelonectria</taxon>
    </lineage>
</organism>
<feature type="transmembrane region" description="Helical" evidence="2">
    <location>
        <begin position="81"/>
        <end position="101"/>
    </location>
</feature>
<evidence type="ECO:0000256" key="1">
    <source>
        <dbReference type="SAM" id="MobiDB-lite"/>
    </source>
</evidence>
<feature type="transmembrane region" description="Helical" evidence="2">
    <location>
        <begin position="159"/>
        <end position="181"/>
    </location>
</feature>
<keyword evidence="2" id="KW-0812">Transmembrane</keyword>
<keyword evidence="2" id="KW-1133">Transmembrane helix</keyword>
<name>A0A9P8VYV3_9HYPO</name>
<keyword evidence="5" id="KW-1185">Reference proteome</keyword>
<feature type="transmembrane region" description="Helical" evidence="2">
    <location>
        <begin position="121"/>
        <end position="139"/>
    </location>
</feature>
<dbReference type="AlphaFoldDB" id="A0A9P8VYV3"/>
<dbReference type="InterPro" id="IPR056120">
    <property type="entry name" value="DUF7703"/>
</dbReference>
<keyword evidence="2" id="KW-0472">Membrane</keyword>
<gene>
    <name evidence="4" type="ORF">B0T10DRAFT_609249</name>
</gene>
<comment type="caution">
    <text evidence="4">The sequence shown here is derived from an EMBL/GenBank/DDBJ whole genome shotgun (WGS) entry which is preliminary data.</text>
</comment>
<sequence length="289" mass="33277">MAIEEINGNSVLIGPTAFVVACFLAISIYNFVVLNFIILTTFKRRRGLYFWSFIFATWGIPFYSTGFFLKNFRPSTNGYVYVTLIIIGWWPLVTGQSAVLYSRLHLVLDKRSWLKAVRTMIIVNAIICHIPTTVLVYGANSSNPDPFIKPYSVYEKMQITIFFLQEMIISGLYIFETTKILRITSITGRDTNRRYRHLVRHLLIISIIVAALDCPILALEYANLYRLQTSYKVFVYSIKLKLEFSILNRLVKLSKARKNSTSFAQTTERTERSESVGTIDDCQPEAKDR</sequence>
<feature type="region of interest" description="Disordered" evidence="1">
    <location>
        <begin position="262"/>
        <end position="289"/>
    </location>
</feature>
<reference evidence="4 5" key="1">
    <citation type="journal article" date="2021" name="Nat. Commun.">
        <title>Genetic determinants of endophytism in the Arabidopsis root mycobiome.</title>
        <authorList>
            <person name="Mesny F."/>
            <person name="Miyauchi S."/>
            <person name="Thiergart T."/>
            <person name="Pickel B."/>
            <person name="Atanasova L."/>
            <person name="Karlsson M."/>
            <person name="Huettel B."/>
            <person name="Barry K.W."/>
            <person name="Haridas S."/>
            <person name="Chen C."/>
            <person name="Bauer D."/>
            <person name="Andreopoulos W."/>
            <person name="Pangilinan J."/>
            <person name="LaButti K."/>
            <person name="Riley R."/>
            <person name="Lipzen A."/>
            <person name="Clum A."/>
            <person name="Drula E."/>
            <person name="Henrissat B."/>
            <person name="Kohler A."/>
            <person name="Grigoriev I.V."/>
            <person name="Martin F.M."/>
            <person name="Hacquard S."/>
        </authorList>
    </citation>
    <scope>NUCLEOTIDE SEQUENCE [LARGE SCALE GENOMIC DNA]</scope>
    <source>
        <strain evidence="4 5">MPI-CAGE-CH-0241</strain>
    </source>
</reference>
<dbReference type="EMBL" id="JAGPYM010000024">
    <property type="protein sequence ID" value="KAH6881057.1"/>
    <property type="molecule type" value="Genomic_DNA"/>
</dbReference>
<evidence type="ECO:0000313" key="5">
    <source>
        <dbReference type="Proteomes" id="UP000777438"/>
    </source>
</evidence>
<evidence type="ECO:0000259" key="3">
    <source>
        <dbReference type="Pfam" id="PF24802"/>
    </source>
</evidence>
<feature type="domain" description="DUF7703" evidence="3">
    <location>
        <begin position="16"/>
        <end position="255"/>
    </location>
</feature>
<dbReference type="PANTHER" id="PTHR37013">
    <property type="entry name" value="INTEGRAL MEMBRANE PROTEIN (AFU_ORTHOLOGUE AFUA_1G05950)-RELATED"/>
    <property type="match status" value="1"/>
</dbReference>
<protein>
    <recommendedName>
        <fullName evidence="3">DUF7703 domain-containing protein</fullName>
    </recommendedName>
</protein>
<dbReference type="Pfam" id="PF24802">
    <property type="entry name" value="DUF7703"/>
    <property type="match status" value="1"/>
</dbReference>
<evidence type="ECO:0000256" key="2">
    <source>
        <dbReference type="SAM" id="Phobius"/>
    </source>
</evidence>
<dbReference type="Proteomes" id="UP000777438">
    <property type="component" value="Unassembled WGS sequence"/>
</dbReference>
<feature type="transmembrane region" description="Helical" evidence="2">
    <location>
        <begin position="12"/>
        <end position="36"/>
    </location>
</feature>
<dbReference type="OrthoDB" id="405906at2759"/>
<accession>A0A9P8VYV3</accession>
<feature type="transmembrane region" description="Helical" evidence="2">
    <location>
        <begin position="202"/>
        <end position="221"/>
    </location>
</feature>
<dbReference type="PANTHER" id="PTHR37013:SF3">
    <property type="entry name" value="INTEGRAL MEMBRANE PROTEIN (AFU_ORTHOLOGUE AFUA_1G05950)"/>
    <property type="match status" value="1"/>
</dbReference>
<feature type="transmembrane region" description="Helical" evidence="2">
    <location>
        <begin position="48"/>
        <end position="69"/>
    </location>
</feature>